<dbReference type="CDD" id="cd06464">
    <property type="entry name" value="ACD_sHsps-like"/>
    <property type="match status" value="1"/>
</dbReference>
<accession>A0A2T1EB83</accession>
<evidence type="ECO:0000256" key="2">
    <source>
        <dbReference type="RuleBase" id="RU003616"/>
    </source>
</evidence>
<evidence type="ECO:0000313" key="6">
    <source>
        <dbReference type="Proteomes" id="UP000239576"/>
    </source>
</evidence>
<protein>
    <submittedName>
        <fullName evidence="5">Molecular chaperone</fullName>
    </submittedName>
</protein>
<dbReference type="RefSeq" id="WP_106256236.1">
    <property type="nucleotide sequence ID" value="NZ_CAWNSW010000007.1"/>
</dbReference>
<dbReference type="AlphaFoldDB" id="A0A2T1EB83"/>
<dbReference type="InterPro" id="IPR031107">
    <property type="entry name" value="Small_HSP"/>
</dbReference>
<sequence length="184" mass="20289">MSLIRWQPWQEVETLSRQLDQLFADFTPVSRATSPVAKTWTPAIELKATESNFVLRAELPGIDAKDLDIQVTREGVSLAGEYRAETKHEDGKFVRSEFRYGSFRRVIPLPVAIQNDQVKADFTDGILTLTLPKMVSDRPKVVKVNLTGATAEPQLEASSNAAPAATEAVHAAPQTDDLWAEKAA</sequence>
<dbReference type="Proteomes" id="UP000239576">
    <property type="component" value="Unassembled WGS sequence"/>
</dbReference>
<dbReference type="Pfam" id="PF00011">
    <property type="entry name" value="HSP20"/>
    <property type="match status" value="1"/>
</dbReference>
<reference evidence="5 6" key="2">
    <citation type="submission" date="2018-03" db="EMBL/GenBank/DDBJ databases">
        <title>The ancient ancestry and fast evolution of plastids.</title>
        <authorList>
            <person name="Moore K.R."/>
            <person name="Magnabosco C."/>
            <person name="Momper L."/>
            <person name="Gold D.A."/>
            <person name="Bosak T."/>
            <person name="Fournier G.P."/>
        </authorList>
    </citation>
    <scope>NUCLEOTIDE SEQUENCE [LARGE SCALE GENOMIC DNA]</scope>
    <source>
        <strain evidence="5 6">ULC18</strain>
    </source>
</reference>
<dbReference type="InterPro" id="IPR002068">
    <property type="entry name" value="A-crystallin/Hsp20_dom"/>
</dbReference>
<evidence type="ECO:0000256" key="3">
    <source>
        <dbReference type="SAM" id="MobiDB-lite"/>
    </source>
</evidence>
<feature type="region of interest" description="Disordered" evidence="3">
    <location>
        <begin position="155"/>
        <end position="184"/>
    </location>
</feature>
<dbReference type="PANTHER" id="PTHR11527">
    <property type="entry name" value="HEAT-SHOCK PROTEIN 20 FAMILY MEMBER"/>
    <property type="match status" value="1"/>
</dbReference>
<dbReference type="PROSITE" id="PS01031">
    <property type="entry name" value="SHSP"/>
    <property type="match status" value="1"/>
</dbReference>
<dbReference type="SUPFAM" id="SSF49764">
    <property type="entry name" value="HSP20-like chaperones"/>
    <property type="match status" value="1"/>
</dbReference>
<proteinExistence type="inferred from homology"/>
<organism evidence="5 6">
    <name type="scientific">Stenomitos frigidus ULC18</name>
    <dbReference type="NCBI Taxonomy" id="2107698"/>
    <lineage>
        <taxon>Bacteria</taxon>
        <taxon>Bacillati</taxon>
        <taxon>Cyanobacteriota</taxon>
        <taxon>Cyanophyceae</taxon>
        <taxon>Leptolyngbyales</taxon>
        <taxon>Leptolyngbyaceae</taxon>
        <taxon>Stenomitos</taxon>
    </lineage>
</organism>
<comment type="similarity">
    <text evidence="1 2">Belongs to the small heat shock protein (HSP20) family.</text>
</comment>
<dbReference type="OrthoDB" id="9811615at2"/>
<dbReference type="InterPro" id="IPR008978">
    <property type="entry name" value="HSP20-like_chaperone"/>
</dbReference>
<evidence type="ECO:0000256" key="1">
    <source>
        <dbReference type="PROSITE-ProRule" id="PRU00285"/>
    </source>
</evidence>
<feature type="domain" description="SHSP" evidence="4">
    <location>
        <begin position="35"/>
        <end position="147"/>
    </location>
</feature>
<reference evidence="6" key="1">
    <citation type="submission" date="2018-02" db="EMBL/GenBank/DDBJ databases">
        <authorList>
            <person name="Moore K."/>
            <person name="Momper L."/>
        </authorList>
    </citation>
    <scope>NUCLEOTIDE SEQUENCE [LARGE SCALE GENOMIC DNA]</scope>
    <source>
        <strain evidence="6">ULC18</strain>
    </source>
</reference>
<feature type="compositionally biased region" description="Low complexity" evidence="3">
    <location>
        <begin position="156"/>
        <end position="172"/>
    </location>
</feature>
<comment type="caution">
    <text evidence="5">The sequence shown here is derived from an EMBL/GenBank/DDBJ whole genome shotgun (WGS) entry which is preliminary data.</text>
</comment>
<evidence type="ECO:0000259" key="4">
    <source>
        <dbReference type="PROSITE" id="PS01031"/>
    </source>
</evidence>
<evidence type="ECO:0000313" key="5">
    <source>
        <dbReference type="EMBL" id="PSB29955.1"/>
    </source>
</evidence>
<name>A0A2T1EB83_9CYAN</name>
<keyword evidence="6" id="KW-1185">Reference proteome</keyword>
<dbReference type="Gene3D" id="2.60.40.790">
    <property type="match status" value="1"/>
</dbReference>
<dbReference type="EMBL" id="PVWK01000057">
    <property type="protein sequence ID" value="PSB29955.1"/>
    <property type="molecule type" value="Genomic_DNA"/>
</dbReference>
<gene>
    <name evidence="5" type="ORF">C7B82_10415</name>
</gene>